<dbReference type="InterPro" id="IPR013083">
    <property type="entry name" value="Znf_RING/FYVE/PHD"/>
</dbReference>
<feature type="compositionally biased region" description="Basic and acidic residues" evidence="6">
    <location>
        <begin position="409"/>
        <end position="419"/>
    </location>
</feature>
<dbReference type="eggNOG" id="ENOG502QR3S">
    <property type="taxonomic scope" value="Eukaryota"/>
</dbReference>
<feature type="compositionally biased region" description="Basic and acidic residues" evidence="6">
    <location>
        <begin position="201"/>
        <end position="216"/>
    </location>
</feature>
<feature type="compositionally biased region" description="Low complexity" evidence="6">
    <location>
        <begin position="284"/>
        <end position="296"/>
    </location>
</feature>
<organism evidence="8 9">
    <name type="scientific">Brassica oleracea var. oleracea</name>
    <dbReference type="NCBI Taxonomy" id="109376"/>
    <lineage>
        <taxon>Eukaryota</taxon>
        <taxon>Viridiplantae</taxon>
        <taxon>Streptophyta</taxon>
        <taxon>Embryophyta</taxon>
        <taxon>Tracheophyta</taxon>
        <taxon>Spermatophyta</taxon>
        <taxon>Magnoliopsida</taxon>
        <taxon>eudicotyledons</taxon>
        <taxon>Gunneridae</taxon>
        <taxon>Pentapetalae</taxon>
        <taxon>rosids</taxon>
        <taxon>malvids</taxon>
        <taxon>Brassicales</taxon>
        <taxon>Brassicaceae</taxon>
        <taxon>Brassiceae</taxon>
        <taxon>Brassica</taxon>
    </lineage>
</organism>
<feature type="compositionally biased region" description="Basic and acidic residues" evidence="6">
    <location>
        <begin position="372"/>
        <end position="383"/>
    </location>
</feature>
<dbReference type="GO" id="GO:0008270">
    <property type="term" value="F:zinc ion binding"/>
    <property type="evidence" value="ECO:0007669"/>
    <property type="project" value="UniProtKB-KW"/>
</dbReference>
<proteinExistence type="predicted"/>
<feature type="compositionally biased region" description="Polar residues" evidence="6">
    <location>
        <begin position="862"/>
        <end position="879"/>
    </location>
</feature>
<keyword evidence="5" id="KW-0804">Transcription</keyword>
<feature type="compositionally biased region" description="Basic and acidic residues" evidence="6">
    <location>
        <begin position="32"/>
        <end position="56"/>
    </location>
</feature>
<keyword evidence="4" id="KW-0805">Transcription regulation</keyword>
<dbReference type="GO" id="GO:2000028">
    <property type="term" value="P:regulation of photoperiodism, flowering"/>
    <property type="evidence" value="ECO:0007669"/>
    <property type="project" value="EnsemblPlants"/>
</dbReference>
<accession>A0A0D3AFY3</accession>
<dbReference type="OMA" id="MFFFLWG"/>
<dbReference type="KEGG" id="boe:106338033"/>
<evidence type="ECO:0000256" key="1">
    <source>
        <dbReference type="ARBA" id="ARBA00022723"/>
    </source>
</evidence>
<dbReference type="STRING" id="109376.A0A0D3AFY3"/>
<feature type="region of interest" description="Disordered" evidence="6">
    <location>
        <begin position="175"/>
        <end position="449"/>
    </location>
</feature>
<reference evidence="8 9" key="1">
    <citation type="journal article" date="2014" name="Genome Biol.">
        <title>Transcriptome and methylome profiling reveals relics of genome dominance in the mesopolyploid Brassica oleracea.</title>
        <authorList>
            <person name="Parkin I.A."/>
            <person name="Koh C."/>
            <person name="Tang H."/>
            <person name="Robinson S.J."/>
            <person name="Kagale S."/>
            <person name="Clarke W.E."/>
            <person name="Town C.D."/>
            <person name="Nixon J."/>
            <person name="Krishnakumar V."/>
            <person name="Bidwell S.L."/>
            <person name="Denoeud F."/>
            <person name="Belcram H."/>
            <person name="Links M.G."/>
            <person name="Just J."/>
            <person name="Clarke C."/>
            <person name="Bender T."/>
            <person name="Huebert T."/>
            <person name="Mason A.S."/>
            <person name="Pires J.C."/>
            <person name="Barker G."/>
            <person name="Moore J."/>
            <person name="Walley P.G."/>
            <person name="Manoli S."/>
            <person name="Batley J."/>
            <person name="Edwards D."/>
            <person name="Nelson M.N."/>
            <person name="Wang X."/>
            <person name="Paterson A.H."/>
            <person name="King G."/>
            <person name="Bancroft I."/>
            <person name="Chalhoub B."/>
            <person name="Sharpe A.G."/>
        </authorList>
    </citation>
    <scope>NUCLEOTIDE SEQUENCE</scope>
    <source>
        <strain evidence="8 9">cv. TO1000</strain>
    </source>
</reference>
<dbReference type="AlphaFoldDB" id="A0A0D3AFY3"/>
<feature type="compositionally biased region" description="Polar residues" evidence="6">
    <location>
        <begin position="191"/>
        <end position="200"/>
    </location>
</feature>
<dbReference type="PANTHER" id="PTHR33304:SF58">
    <property type="entry name" value="RING_FYVE_PHD ZINC FINGER SUPERFAMILY PROTEIN"/>
    <property type="match status" value="1"/>
</dbReference>
<feature type="compositionally biased region" description="Polar residues" evidence="6">
    <location>
        <begin position="490"/>
        <end position="499"/>
    </location>
</feature>
<feature type="compositionally biased region" description="Basic and acidic residues" evidence="6">
    <location>
        <begin position="239"/>
        <end position="248"/>
    </location>
</feature>
<feature type="compositionally biased region" description="Low complexity" evidence="6">
    <location>
        <begin position="1057"/>
        <end position="1066"/>
    </location>
</feature>
<evidence type="ECO:0000256" key="6">
    <source>
        <dbReference type="SAM" id="MobiDB-lite"/>
    </source>
</evidence>
<dbReference type="HOGENOM" id="CLU_005058_0_0_1"/>
<dbReference type="Proteomes" id="UP000032141">
    <property type="component" value="Chromosome C1"/>
</dbReference>
<keyword evidence="1" id="KW-0479">Metal-binding</keyword>
<feature type="domain" description="AIPP2-like SPOC-like" evidence="7">
    <location>
        <begin position="693"/>
        <end position="824"/>
    </location>
</feature>
<reference evidence="8" key="2">
    <citation type="submission" date="2015-03" db="UniProtKB">
        <authorList>
            <consortium name="EnsemblPlants"/>
        </authorList>
    </citation>
    <scope>IDENTIFICATION</scope>
</reference>
<feature type="compositionally biased region" description="Basic and acidic residues" evidence="6">
    <location>
        <begin position="301"/>
        <end position="313"/>
    </location>
</feature>
<feature type="compositionally biased region" description="Basic and acidic residues" evidence="6">
    <location>
        <begin position="175"/>
        <end position="190"/>
    </location>
</feature>
<dbReference type="OrthoDB" id="787137at2759"/>
<name>A0A0D3AFY3_BRAOL</name>
<dbReference type="EnsemblPlants" id="Bo1g155090.1">
    <property type="protein sequence ID" value="Bo1g155090.1"/>
    <property type="gene ID" value="Bo1g155090"/>
</dbReference>
<dbReference type="InterPro" id="IPR049914">
    <property type="entry name" value="PHD1-3/5-6"/>
</dbReference>
<evidence type="ECO:0000313" key="8">
    <source>
        <dbReference type="EnsemblPlants" id="Bo1g155090.1"/>
    </source>
</evidence>
<dbReference type="SUPFAM" id="SSF57903">
    <property type="entry name" value="FYVE/PHD zinc finger"/>
    <property type="match status" value="1"/>
</dbReference>
<dbReference type="GO" id="GO:0034244">
    <property type="term" value="P:negative regulation of transcription elongation by RNA polymerase II"/>
    <property type="evidence" value="ECO:0007669"/>
    <property type="project" value="EnsemblPlants"/>
</dbReference>
<evidence type="ECO:0000256" key="2">
    <source>
        <dbReference type="ARBA" id="ARBA00022771"/>
    </source>
</evidence>
<feature type="compositionally biased region" description="Low complexity" evidence="6">
    <location>
        <begin position="1074"/>
        <end position="1083"/>
    </location>
</feature>
<feature type="region of interest" description="Disordered" evidence="6">
    <location>
        <begin position="861"/>
        <end position="931"/>
    </location>
</feature>
<feature type="region of interest" description="Disordered" evidence="6">
    <location>
        <begin position="1033"/>
        <end position="1089"/>
    </location>
</feature>
<evidence type="ECO:0000313" key="9">
    <source>
        <dbReference type="Proteomes" id="UP000032141"/>
    </source>
</evidence>
<feature type="region of interest" description="Disordered" evidence="6">
    <location>
        <begin position="29"/>
        <end position="116"/>
    </location>
</feature>
<dbReference type="GO" id="GO:0045814">
    <property type="term" value="P:negative regulation of gene expression, epigenetic"/>
    <property type="evidence" value="ECO:0007669"/>
    <property type="project" value="EnsemblPlants"/>
</dbReference>
<dbReference type="GO" id="GO:0042393">
    <property type="term" value="F:histone binding"/>
    <property type="evidence" value="ECO:0007669"/>
    <property type="project" value="EnsemblPlants"/>
</dbReference>
<dbReference type="PANTHER" id="PTHR33304">
    <property type="match status" value="1"/>
</dbReference>
<evidence type="ECO:0000256" key="5">
    <source>
        <dbReference type="ARBA" id="ARBA00023163"/>
    </source>
</evidence>
<dbReference type="Pfam" id="PF23121">
    <property type="entry name" value="SPOC_AIPP2"/>
    <property type="match status" value="1"/>
</dbReference>
<dbReference type="Gramene" id="Bo1g155090.1">
    <property type="protein sequence ID" value="Bo1g155090.1"/>
    <property type="gene ID" value="Bo1g155090"/>
</dbReference>
<dbReference type="Gene3D" id="3.30.40.10">
    <property type="entry name" value="Zinc/RING finger domain, C3HC4 (zinc finger)"/>
    <property type="match status" value="1"/>
</dbReference>
<evidence type="ECO:0000259" key="7">
    <source>
        <dbReference type="Pfam" id="PF23121"/>
    </source>
</evidence>
<dbReference type="GeneID" id="106338033"/>
<feature type="region of interest" description="Disordered" evidence="6">
    <location>
        <begin position="981"/>
        <end position="1006"/>
    </location>
</feature>
<dbReference type="RefSeq" id="XP_013632575.1">
    <property type="nucleotide sequence ID" value="XM_013777121.1"/>
</dbReference>
<keyword evidence="3" id="KW-0862">Zinc</keyword>
<feature type="region of interest" description="Disordered" evidence="6">
    <location>
        <begin position="480"/>
        <end position="501"/>
    </location>
</feature>
<protein>
    <recommendedName>
        <fullName evidence="7">AIPP2-like SPOC-like domain-containing protein</fullName>
    </recommendedName>
</protein>
<evidence type="ECO:0000256" key="4">
    <source>
        <dbReference type="ARBA" id="ARBA00023015"/>
    </source>
</evidence>
<dbReference type="InterPro" id="IPR011011">
    <property type="entry name" value="Znf_FYVE_PHD"/>
</dbReference>
<keyword evidence="2" id="KW-0863">Zinc-finger</keyword>
<feature type="compositionally biased region" description="Low complexity" evidence="6">
    <location>
        <begin position="359"/>
        <end position="371"/>
    </location>
</feature>
<keyword evidence="9" id="KW-1185">Reference proteome</keyword>
<feature type="compositionally biased region" description="Polar residues" evidence="6">
    <location>
        <begin position="330"/>
        <end position="341"/>
    </location>
</feature>
<evidence type="ECO:0000256" key="3">
    <source>
        <dbReference type="ARBA" id="ARBA00022833"/>
    </source>
</evidence>
<dbReference type="GO" id="GO:0061628">
    <property type="term" value="F:histone H3K27me3 reader activity"/>
    <property type="evidence" value="ECO:0007669"/>
    <property type="project" value="EnsemblPlants"/>
</dbReference>
<dbReference type="InterPro" id="IPR056280">
    <property type="entry name" value="AIPP2-like_SPOC"/>
</dbReference>
<sequence length="1089" mass="119237">MSALHGVVASQCSFNEGDLLRSSRLNLVHDTSSSEHSESQEVVRSSSDHQDRDIPRQGKIKGKSGAESNEDKKSVFIESSDSGMVGESGEDILSNKAEEPDTSAMSESESADSEPMEVDVKVCDTCGDAGREDLLAICSRCSDGAEHTYCMRAMLKKVPECDWLCEECKFTEQAEKQKRDKETKRKKETEANLNTQSSSKRPIDKPEAAPDAKRQAVEAPTGSPKRPVLPRLPAFSRETSFKGLEKTTRKLAHHSSFNSHSSDDTESTRSTDSQVQSPKACAGSLFKSKSFNSSSSRPKVRPVDDVTPKEGLSRKLGRSMSTRCIDVGSSGCNDSRVQGSKQLKDRSTEASGVDQKLISRGNSSSSYANSARDLKSLQSDGKEGSLTTKARQRSRNRLEDIVASVGDTHTNENSKDAVGSRRRSSLKDLQSQKGQTAEPAETSCSSGSILSTTRNIKEDINKGNRLRAAVDAALRKKPSFGKNRGLEQSDLPSVSNVDSSCDRPLQNFPSKVHRDWPVGLQGGHPNLQTDKQAIAVNRKQSTLPGADAMAAPQSVEPAVHLHSVKPVIRDLPVGLQRGHPNLQTDKETIAVNRKQSTLPGAESVSAPQTLEPAVHVHSVKPVVRDLPVGLQGGTIAVNRKQFPLASADAMAASQTVEPTVHLPSVQPVMSDLPVVDPSVLSTTSAIPEHEYIWQGEMEVRKSRNPSAMHCGMQAYLSTLASPKVAEVVNQFPVKVTLNEVPRLSTWPSQFQDIGAKEGHVALFFFAKDIESYERSYKPLVDNMIQKDLALKGYLEGVELLIFASNQLPRNCQRWNMFFFLWGVFRGKKEKCPDPLKNKPLQASNFLPNMGRVFSTREDFYNENPSNRESSINCPSSRMQSCMKENDKEGEADGGVSGAVEETEEGEIGFSPHLRDEKISGPPRVNSSGMNQKVDMDDLNGVGLCEEPANKKLKTGTGVETKCNIFRRDATERIVFPLDLNDGKEDDTEMVDDNPRALGNDGNKQRSLGMVPNLELALGEDETTTTTGVVLPFMTGPSATEKHRSSNSQKAEEDNAASLSLSLSFSSLKKEQQQQHRQQQNQRRVSGWEQ</sequence>